<dbReference type="EMBL" id="JAZGQO010000007">
    <property type="protein sequence ID" value="KAK6181603.1"/>
    <property type="molecule type" value="Genomic_DNA"/>
</dbReference>
<reference evidence="2 3" key="1">
    <citation type="submission" date="2024-01" db="EMBL/GenBank/DDBJ databases">
        <title>The genome of the rayed Mediterranean limpet Patella caerulea (Linnaeus, 1758).</title>
        <authorList>
            <person name="Anh-Thu Weber A."/>
            <person name="Halstead-Nussloch G."/>
        </authorList>
    </citation>
    <scope>NUCLEOTIDE SEQUENCE [LARGE SCALE GENOMIC DNA]</scope>
    <source>
        <strain evidence="2">AATW-2023a</strain>
        <tissue evidence="2">Whole specimen</tissue>
    </source>
</reference>
<keyword evidence="3" id="KW-1185">Reference proteome</keyword>
<comment type="caution">
    <text evidence="2">The sequence shown here is derived from an EMBL/GenBank/DDBJ whole genome shotgun (WGS) entry which is preliminary data.</text>
</comment>
<evidence type="ECO:0000256" key="1">
    <source>
        <dbReference type="SAM" id="SignalP"/>
    </source>
</evidence>
<sequence>MLRLILVTMLVVITDAQLQTCRRVEPPADIYELNYVARTRSAAPITSATVQRLLAPPPSAPREKRAVSTSAELARAELKDATGSIILAQPNFTVSIAREPRCLCPHRNELLTRFKYGNGVCYVLFPLWHNKYFTRCLYRNCLTGCVSTTNGRRNLCRPKSYSYVTVWAICVTTKTVEFKKVSVRVPKGGCDCKSYPPSCFLTNPLRG</sequence>
<name>A0AAN8PRT5_PATCE</name>
<proteinExistence type="predicted"/>
<dbReference type="Proteomes" id="UP001347796">
    <property type="component" value="Unassembled WGS sequence"/>
</dbReference>
<evidence type="ECO:0000313" key="3">
    <source>
        <dbReference type="Proteomes" id="UP001347796"/>
    </source>
</evidence>
<dbReference type="AlphaFoldDB" id="A0AAN8PRT5"/>
<evidence type="ECO:0000313" key="2">
    <source>
        <dbReference type="EMBL" id="KAK6181603.1"/>
    </source>
</evidence>
<keyword evidence="1" id="KW-0732">Signal</keyword>
<feature type="signal peptide" evidence="1">
    <location>
        <begin position="1"/>
        <end position="16"/>
    </location>
</feature>
<protein>
    <submittedName>
        <fullName evidence="2">Uncharacterized protein</fullName>
    </submittedName>
</protein>
<organism evidence="2 3">
    <name type="scientific">Patella caerulea</name>
    <name type="common">Rayed Mediterranean limpet</name>
    <dbReference type="NCBI Taxonomy" id="87958"/>
    <lineage>
        <taxon>Eukaryota</taxon>
        <taxon>Metazoa</taxon>
        <taxon>Spiralia</taxon>
        <taxon>Lophotrochozoa</taxon>
        <taxon>Mollusca</taxon>
        <taxon>Gastropoda</taxon>
        <taxon>Patellogastropoda</taxon>
        <taxon>Patelloidea</taxon>
        <taxon>Patellidae</taxon>
        <taxon>Patella</taxon>
    </lineage>
</organism>
<feature type="chain" id="PRO_5043009639" evidence="1">
    <location>
        <begin position="17"/>
        <end position="207"/>
    </location>
</feature>
<accession>A0AAN8PRT5</accession>
<gene>
    <name evidence="2" type="ORF">SNE40_009425</name>
</gene>